<name>A0ABU5A5U8_9HYPH</name>
<proteinExistence type="predicted"/>
<sequence>MRIDRIGLHGTIPPARSSVPGRSRPGTTTMTSYGEASEDDNERKNAERVRNLAQRAGIPIGLALALILKYGNDPNVLDREAAKLKRGAENTGN</sequence>
<evidence type="ECO:0000313" key="3">
    <source>
        <dbReference type="Proteomes" id="UP001285154"/>
    </source>
</evidence>
<evidence type="ECO:0000313" key="2">
    <source>
        <dbReference type="EMBL" id="MDX8533076.1"/>
    </source>
</evidence>
<protein>
    <submittedName>
        <fullName evidence="2">Uncharacterized protein</fullName>
    </submittedName>
</protein>
<organism evidence="2 3">
    <name type="scientific">Mesorhizobium vachelliae</name>
    <dbReference type="NCBI Taxonomy" id="3072309"/>
    <lineage>
        <taxon>Bacteria</taxon>
        <taxon>Pseudomonadati</taxon>
        <taxon>Pseudomonadota</taxon>
        <taxon>Alphaproteobacteria</taxon>
        <taxon>Hyphomicrobiales</taxon>
        <taxon>Phyllobacteriaceae</taxon>
        <taxon>Mesorhizobium</taxon>
    </lineage>
</organism>
<gene>
    <name evidence="2" type="ORF">RFM42_18955</name>
</gene>
<dbReference type="Proteomes" id="UP001285154">
    <property type="component" value="Unassembled WGS sequence"/>
</dbReference>
<accession>A0ABU5A5U8</accession>
<feature type="region of interest" description="Disordered" evidence="1">
    <location>
        <begin position="1"/>
        <end position="46"/>
    </location>
</feature>
<feature type="compositionally biased region" description="Polar residues" evidence="1">
    <location>
        <begin position="25"/>
        <end position="34"/>
    </location>
</feature>
<comment type="caution">
    <text evidence="2">The sequence shown here is derived from an EMBL/GenBank/DDBJ whole genome shotgun (WGS) entry which is preliminary data.</text>
</comment>
<dbReference type="EMBL" id="JAVIIQ010000007">
    <property type="protein sequence ID" value="MDX8533076.1"/>
    <property type="molecule type" value="Genomic_DNA"/>
</dbReference>
<dbReference type="RefSeq" id="WP_320249727.1">
    <property type="nucleotide sequence ID" value="NZ_JAVIIQ010000007.1"/>
</dbReference>
<keyword evidence="3" id="KW-1185">Reference proteome</keyword>
<reference evidence="2 3" key="1">
    <citation type="submission" date="2023-08" db="EMBL/GenBank/DDBJ databases">
        <title>Implementing the SeqCode for naming new Mesorhizobium species isolated from Vachellia karroo root nodules.</title>
        <authorList>
            <person name="Van Lill M."/>
        </authorList>
    </citation>
    <scope>NUCLEOTIDE SEQUENCE [LARGE SCALE GENOMIC DNA]</scope>
    <source>
        <strain evidence="2 3">VK25D</strain>
    </source>
</reference>
<evidence type="ECO:0000256" key="1">
    <source>
        <dbReference type="SAM" id="MobiDB-lite"/>
    </source>
</evidence>